<dbReference type="RefSeq" id="XP_020859168.1">
    <property type="nucleotide sequence ID" value="XM_021003509.1"/>
</dbReference>
<keyword evidence="3" id="KW-1185">Reference proteome</keyword>
<dbReference type="KEGG" id="pcw:110219806"/>
<dbReference type="AlphaFoldDB" id="A0A6P5LP13"/>
<dbReference type="InParanoid" id="A0A6P5LP13"/>
<feature type="transmembrane region" description="Helical" evidence="2">
    <location>
        <begin position="100"/>
        <end position="123"/>
    </location>
</feature>
<evidence type="ECO:0000256" key="2">
    <source>
        <dbReference type="SAM" id="Phobius"/>
    </source>
</evidence>
<organism evidence="3 4">
    <name type="scientific">Phascolarctos cinereus</name>
    <name type="common">Koala</name>
    <dbReference type="NCBI Taxonomy" id="38626"/>
    <lineage>
        <taxon>Eukaryota</taxon>
        <taxon>Metazoa</taxon>
        <taxon>Chordata</taxon>
        <taxon>Craniata</taxon>
        <taxon>Vertebrata</taxon>
        <taxon>Euteleostomi</taxon>
        <taxon>Mammalia</taxon>
        <taxon>Metatheria</taxon>
        <taxon>Diprotodontia</taxon>
        <taxon>Phascolarctidae</taxon>
        <taxon>Phascolarctos</taxon>
    </lineage>
</organism>
<feature type="transmembrane region" description="Helical" evidence="2">
    <location>
        <begin position="143"/>
        <end position="164"/>
    </location>
</feature>
<accession>A0A6P5LP13</accession>
<name>A0A6P5LP13_PHACI</name>
<feature type="transmembrane region" description="Helical" evidence="2">
    <location>
        <begin position="12"/>
        <end position="32"/>
    </location>
</feature>
<reference evidence="4" key="1">
    <citation type="submission" date="2025-08" db="UniProtKB">
        <authorList>
            <consortium name="RefSeq"/>
        </authorList>
    </citation>
    <scope>IDENTIFICATION</scope>
    <source>
        <tissue evidence="4">Spleen</tissue>
    </source>
</reference>
<feature type="compositionally biased region" description="Polar residues" evidence="1">
    <location>
        <begin position="183"/>
        <end position="195"/>
    </location>
</feature>
<keyword evidence="2" id="KW-0472">Membrane</keyword>
<dbReference type="Proteomes" id="UP000515140">
    <property type="component" value="Unplaced"/>
</dbReference>
<proteinExistence type="predicted"/>
<evidence type="ECO:0000313" key="3">
    <source>
        <dbReference type="Proteomes" id="UP000515140"/>
    </source>
</evidence>
<evidence type="ECO:0000256" key="1">
    <source>
        <dbReference type="SAM" id="MobiDB-lite"/>
    </source>
</evidence>
<feature type="compositionally biased region" description="Polar residues" evidence="1">
    <location>
        <begin position="205"/>
        <end position="227"/>
    </location>
</feature>
<gene>
    <name evidence="4" type="primary">LOC110219806</name>
</gene>
<dbReference type="GeneID" id="110219806"/>
<sequence>MHLNLLPSTPGILFLKSVALLAMSFFVPYWALFYHHEHEFMVFASPWIICVRKQCKIIKNIGHAEGCRASLLMSLLLSLPLGLSVPAQCTGILSSSLPELMPFFTSLICLTVGSVEFLAFVFFRLMLNRLQFLLREFDVWLNWPAYLLLFSSVIYFVVAGSFLFHHHLHHSTSMTQSSGMQSAPQSPEVSQSSDRSLVPKDSEQPETSQTKTPMSSRASESSGPQGP</sequence>
<keyword evidence="2" id="KW-0812">Transmembrane</keyword>
<protein>
    <submittedName>
        <fullName evidence="4">Uncharacterized protein LOC110219806</fullName>
    </submittedName>
</protein>
<keyword evidence="2" id="KW-1133">Transmembrane helix</keyword>
<evidence type="ECO:0000313" key="4">
    <source>
        <dbReference type="RefSeq" id="XP_020859168.1"/>
    </source>
</evidence>
<feature type="region of interest" description="Disordered" evidence="1">
    <location>
        <begin position="175"/>
        <end position="227"/>
    </location>
</feature>